<protein>
    <submittedName>
        <fullName evidence="3">Reverse transcriptase domain-containing protein</fullName>
    </submittedName>
</protein>
<dbReference type="Proteomes" id="UP000275846">
    <property type="component" value="Unassembled WGS sequence"/>
</dbReference>
<accession>A0A183STG6</accession>
<dbReference type="OrthoDB" id="6321308at2759"/>
<dbReference type="EMBL" id="UYSU01034178">
    <property type="protein sequence ID" value="VDL93899.1"/>
    <property type="molecule type" value="Genomic_DNA"/>
</dbReference>
<dbReference type="AlphaFoldDB" id="A0A183STG6"/>
<keyword evidence="2" id="KW-1185">Reference proteome</keyword>
<name>A0A183STG6_SCHSO</name>
<dbReference type="PANTHER" id="PTHR47027:SF26">
    <property type="entry name" value="REVERSE TRANSCRIPTASE DOMAIN-CONTAINING PROTEIN"/>
    <property type="match status" value="1"/>
</dbReference>
<evidence type="ECO:0000313" key="2">
    <source>
        <dbReference type="Proteomes" id="UP000275846"/>
    </source>
</evidence>
<evidence type="ECO:0000313" key="1">
    <source>
        <dbReference type="EMBL" id="VDL93899.1"/>
    </source>
</evidence>
<dbReference type="PANTHER" id="PTHR47027">
    <property type="entry name" value="REVERSE TRANSCRIPTASE DOMAIN-CONTAINING PROTEIN"/>
    <property type="match status" value="1"/>
</dbReference>
<reference evidence="3" key="1">
    <citation type="submission" date="2016-06" db="UniProtKB">
        <authorList>
            <consortium name="WormBaseParasite"/>
        </authorList>
    </citation>
    <scope>IDENTIFICATION</scope>
</reference>
<sequence>MELLTVGLGVRLQWLLLNVAFMVLELRGILSRCCGTPRGGSGRASHPRILPPPVFLTLSLHCTQVGEEDRRVFSEAFAVTNGVKPGCVPAPTLFSLLFFAMLIDAYRDKSPGVRIAYRMDGQLLNQRWMHSQSRVSTATIHDRLIAEDYALNAATKEDMQRSMHLFAAACGNFGLRINMAETMVMHQPPPNTS</sequence>
<dbReference type="WBParaSite" id="SSLN_0000779601-mRNA-1">
    <property type="protein sequence ID" value="SSLN_0000779601-mRNA-1"/>
    <property type="gene ID" value="SSLN_0000779601"/>
</dbReference>
<gene>
    <name evidence="1" type="ORF">SSLN_LOCUS7514</name>
</gene>
<organism evidence="3">
    <name type="scientific">Schistocephalus solidus</name>
    <name type="common">Tapeworm</name>
    <dbReference type="NCBI Taxonomy" id="70667"/>
    <lineage>
        <taxon>Eukaryota</taxon>
        <taxon>Metazoa</taxon>
        <taxon>Spiralia</taxon>
        <taxon>Lophotrochozoa</taxon>
        <taxon>Platyhelminthes</taxon>
        <taxon>Cestoda</taxon>
        <taxon>Eucestoda</taxon>
        <taxon>Diphyllobothriidea</taxon>
        <taxon>Diphyllobothriidae</taxon>
        <taxon>Schistocephalus</taxon>
    </lineage>
</organism>
<evidence type="ECO:0000313" key="3">
    <source>
        <dbReference type="WBParaSite" id="SSLN_0000779601-mRNA-1"/>
    </source>
</evidence>
<proteinExistence type="predicted"/>
<reference evidence="1 2" key="2">
    <citation type="submission" date="2018-11" db="EMBL/GenBank/DDBJ databases">
        <authorList>
            <consortium name="Pathogen Informatics"/>
        </authorList>
    </citation>
    <scope>NUCLEOTIDE SEQUENCE [LARGE SCALE GENOMIC DNA]</scope>
    <source>
        <strain evidence="1 2">NST_G2</strain>
    </source>
</reference>